<proteinExistence type="predicted"/>
<gene>
    <name evidence="1" type="ORF">APZ42_008361</name>
</gene>
<reference evidence="1 2" key="1">
    <citation type="submission" date="2016-03" db="EMBL/GenBank/DDBJ databases">
        <title>EvidentialGene: Evidence-directed Construction of Genes on Genomes.</title>
        <authorList>
            <person name="Gilbert D.G."/>
            <person name="Choi J.-H."/>
            <person name="Mockaitis K."/>
            <person name="Colbourne J."/>
            <person name="Pfrender M."/>
        </authorList>
    </citation>
    <scope>NUCLEOTIDE SEQUENCE [LARGE SCALE GENOMIC DNA]</scope>
    <source>
        <strain evidence="1 2">Xinb3</strain>
        <tissue evidence="1">Complete organism</tissue>
    </source>
</reference>
<keyword evidence="2" id="KW-1185">Reference proteome</keyword>
<evidence type="ECO:0000313" key="2">
    <source>
        <dbReference type="Proteomes" id="UP000076858"/>
    </source>
</evidence>
<evidence type="ECO:0000313" key="1">
    <source>
        <dbReference type="EMBL" id="KZR96991.1"/>
    </source>
</evidence>
<comment type="caution">
    <text evidence="1">The sequence shown here is derived from an EMBL/GenBank/DDBJ whole genome shotgun (WGS) entry which is preliminary data.</text>
</comment>
<organism evidence="1 2">
    <name type="scientific">Daphnia magna</name>
    <dbReference type="NCBI Taxonomy" id="35525"/>
    <lineage>
        <taxon>Eukaryota</taxon>
        <taxon>Metazoa</taxon>
        <taxon>Ecdysozoa</taxon>
        <taxon>Arthropoda</taxon>
        <taxon>Crustacea</taxon>
        <taxon>Branchiopoda</taxon>
        <taxon>Diplostraca</taxon>
        <taxon>Cladocera</taxon>
        <taxon>Anomopoda</taxon>
        <taxon>Daphniidae</taxon>
        <taxon>Daphnia</taxon>
    </lineage>
</organism>
<feature type="non-terminal residue" evidence="1">
    <location>
        <position position="1"/>
    </location>
</feature>
<sequence length="41" mass="5036">ILVPKSFTITRVFLSFYLSNYQVNFHLGHSKKRWRKFHLLL</sequence>
<dbReference type="Proteomes" id="UP000076858">
    <property type="component" value="Unassembled WGS sequence"/>
</dbReference>
<protein>
    <submittedName>
        <fullName evidence="1">Uncharacterized protein</fullName>
    </submittedName>
</protein>
<accession>A0A164EPB7</accession>
<dbReference type="AlphaFoldDB" id="A0A164EPB7"/>
<name>A0A164EPB7_9CRUS</name>
<dbReference type="EMBL" id="LRGB01022976">
    <property type="protein sequence ID" value="KZR96991.1"/>
    <property type="molecule type" value="Genomic_DNA"/>
</dbReference>